<evidence type="ECO:0000256" key="4">
    <source>
        <dbReference type="ARBA" id="ARBA00022741"/>
    </source>
</evidence>
<dbReference type="PRINTS" id="PR00986">
    <property type="entry name" value="TRNASYNTHVAL"/>
</dbReference>
<gene>
    <name evidence="12" type="ORF">CFOL_v3_03062</name>
</gene>
<evidence type="ECO:0000259" key="11">
    <source>
        <dbReference type="Pfam" id="PF13603"/>
    </source>
</evidence>
<name>A0A1Q3AUX8_CEPFO</name>
<dbReference type="GO" id="GO:0002161">
    <property type="term" value="F:aminoacyl-tRNA deacylase activity"/>
    <property type="evidence" value="ECO:0007669"/>
    <property type="project" value="InterPro"/>
</dbReference>
<dbReference type="GO" id="GO:0005829">
    <property type="term" value="C:cytosol"/>
    <property type="evidence" value="ECO:0007669"/>
    <property type="project" value="TreeGrafter"/>
</dbReference>
<reference evidence="13" key="1">
    <citation type="submission" date="2016-04" db="EMBL/GenBank/DDBJ databases">
        <title>Cephalotus genome sequencing.</title>
        <authorList>
            <person name="Fukushima K."/>
            <person name="Hasebe M."/>
            <person name="Fang X."/>
        </authorList>
    </citation>
    <scope>NUCLEOTIDE SEQUENCE [LARGE SCALE GENOMIC DNA]</scope>
    <source>
        <strain evidence="13">cv. St1</strain>
    </source>
</reference>
<dbReference type="Gene3D" id="3.40.50.620">
    <property type="entry name" value="HUPs"/>
    <property type="match status" value="1"/>
</dbReference>
<evidence type="ECO:0000259" key="10">
    <source>
        <dbReference type="Pfam" id="PF00133"/>
    </source>
</evidence>
<keyword evidence="13" id="KW-1185">Reference proteome</keyword>
<comment type="catalytic activity">
    <reaction evidence="9">
        <text>tRNA(Val) + L-valine + ATP = L-valyl-tRNA(Val) + AMP + diphosphate</text>
        <dbReference type="Rhea" id="RHEA:10704"/>
        <dbReference type="Rhea" id="RHEA-COMP:9672"/>
        <dbReference type="Rhea" id="RHEA-COMP:9708"/>
        <dbReference type="ChEBI" id="CHEBI:30616"/>
        <dbReference type="ChEBI" id="CHEBI:33019"/>
        <dbReference type="ChEBI" id="CHEBI:57762"/>
        <dbReference type="ChEBI" id="CHEBI:78442"/>
        <dbReference type="ChEBI" id="CHEBI:78537"/>
        <dbReference type="ChEBI" id="CHEBI:456215"/>
        <dbReference type="EC" id="6.1.1.9"/>
    </reaction>
</comment>
<comment type="similarity">
    <text evidence="1">Belongs to the class-I aminoacyl-tRNA synthetase family.</text>
</comment>
<dbReference type="InterPro" id="IPR009008">
    <property type="entry name" value="Val/Leu/Ile-tRNA-synth_edit"/>
</dbReference>
<keyword evidence="5" id="KW-0067">ATP-binding</keyword>
<dbReference type="PANTHER" id="PTHR11946">
    <property type="entry name" value="VALYL-TRNA SYNTHETASES"/>
    <property type="match status" value="1"/>
</dbReference>
<dbReference type="Gene3D" id="3.90.740.10">
    <property type="entry name" value="Valyl/Leucyl/Isoleucyl-tRNA synthetase, editing domain"/>
    <property type="match status" value="1"/>
</dbReference>
<evidence type="ECO:0000256" key="2">
    <source>
        <dbReference type="ARBA" id="ARBA00013169"/>
    </source>
</evidence>
<protein>
    <recommendedName>
        <fullName evidence="2">valine--tRNA ligase</fullName>
        <ecNumber evidence="2">6.1.1.9</ecNumber>
    </recommendedName>
    <alternativeName>
        <fullName evidence="8">Valyl-tRNA synthetase</fullName>
    </alternativeName>
</protein>
<dbReference type="SUPFAM" id="SSF52374">
    <property type="entry name" value="Nucleotidylyl transferase"/>
    <property type="match status" value="1"/>
</dbReference>
<evidence type="ECO:0000256" key="6">
    <source>
        <dbReference type="ARBA" id="ARBA00022917"/>
    </source>
</evidence>
<dbReference type="InterPro" id="IPR002303">
    <property type="entry name" value="Valyl-tRNA_ligase"/>
</dbReference>
<keyword evidence="4" id="KW-0547">Nucleotide-binding</keyword>
<evidence type="ECO:0000256" key="1">
    <source>
        <dbReference type="ARBA" id="ARBA00005594"/>
    </source>
</evidence>
<proteinExistence type="inferred from homology"/>
<evidence type="ECO:0000256" key="7">
    <source>
        <dbReference type="ARBA" id="ARBA00023146"/>
    </source>
</evidence>
<dbReference type="Pfam" id="PF13603">
    <property type="entry name" value="tRNA-synt_1_2"/>
    <property type="match status" value="1"/>
</dbReference>
<dbReference type="PANTHER" id="PTHR11946:SF109">
    <property type="entry name" value="VALINE--TRNA LIGASE"/>
    <property type="match status" value="1"/>
</dbReference>
<dbReference type="SUPFAM" id="SSF50677">
    <property type="entry name" value="ValRS/IleRS/LeuRS editing domain"/>
    <property type="match status" value="1"/>
</dbReference>
<dbReference type="GO" id="GO:0004832">
    <property type="term" value="F:valine-tRNA ligase activity"/>
    <property type="evidence" value="ECO:0007669"/>
    <property type="project" value="UniProtKB-EC"/>
</dbReference>
<keyword evidence="6" id="KW-0648">Protein biosynthesis</keyword>
<dbReference type="AlphaFoldDB" id="A0A1Q3AUX8"/>
<dbReference type="InParanoid" id="A0A1Q3AUX8"/>
<keyword evidence="3" id="KW-0436">Ligase</keyword>
<sequence>MAKQYNPSLVEKSWYVWWEKSGFFVADPHSSKPPFVIVLPPANVTGALHIGHALTTAIEDMIIRWKRMSGYNALWVPGIDHAGIATQVTVLYSSVFVVEKKLMRESGKTRHDIGRENFVFEVWKWKKQYGDTILLQHRLGASLDWFFECFTMDEKRSAVVTEAFVHLYKEVLIYRDLRLVNWDCILRTAISDIEVDYTDIKERSLLKVPGYDKPVEFGVLTSFAYPLEVGLGEIVVATTRVETMLGDTAIAVHPEDPRFKHLHEKFAIHPFNGRKLPIICDAILVDPNFETGAVKITPAHDANDFEVEKRHKLDFINITDDGNINSDGGSGFTGMPHFKAREAVIQALQKKKSSCKMH</sequence>
<comment type="caution">
    <text evidence="12">The sequence shown here is derived from an EMBL/GenBank/DDBJ whole genome shotgun (WGS) entry which is preliminary data.</text>
</comment>
<evidence type="ECO:0000256" key="9">
    <source>
        <dbReference type="ARBA" id="ARBA00047552"/>
    </source>
</evidence>
<evidence type="ECO:0000313" key="13">
    <source>
        <dbReference type="Proteomes" id="UP000187406"/>
    </source>
</evidence>
<dbReference type="GO" id="GO:0005524">
    <property type="term" value="F:ATP binding"/>
    <property type="evidence" value="ECO:0007669"/>
    <property type="project" value="UniProtKB-KW"/>
</dbReference>
<feature type="domain" description="Leucyl-tRNA synthetase editing" evidence="11">
    <location>
        <begin position="264"/>
        <end position="319"/>
    </location>
</feature>
<accession>A0A1Q3AUX8</accession>
<evidence type="ECO:0000256" key="3">
    <source>
        <dbReference type="ARBA" id="ARBA00022598"/>
    </source>
</evidence>
<dbReference type="Pfam" id="PF00133">
    <property type="entry name" value="tRNA-synt_1"/>
    <property type="match status" value="1"/>
</dbReference>
<organism evidence="12 13">
    <name type="scientific">Cephalotus follicularis</name>
    <name type="common">Albany pitcher plant</name>
    <dbReference type="NCBI Taxonomy" id="3775"/>
    <lineage>
        <taxon>Eukaryota</taxon>
        <taxon>Viridiplantae</taxon>
        <taxon>Streptophyta</taxon>
        <taxon>Embryophyta</taxon>
        <taxon>Tracheophyta</taxon>
        <taxon>Spermatophyta</taxon>
        <taxon>Magnoliopsida</taxon>
        <taxon>eudicotyledons</taxon>
        <taxon>Gunneridae</taxon>
        <taxon>Pentapetalae</taxon>
        <taxon>rosids</taxon>
        <taxon>fabids</taxon>
        <taxon>Oxalidales</taxon>
        <taxon>Cephalotaceae</taxon>
        <taxon>Cephalotus</taxon>
    </lineage>
</organism>
<dbReference type="GO" id="GO:0006438">
    <property type="term" value="P:valyl-tRNA aminoacylation"/>
    <property type="evidence" value="ECO:0007669"/>
    <property type="project" value="InterPro"/>
</dbReference>
<evidence type="ECO:0000313" key="12">
    <source>
        <dbReference type="EMBL" id="GAV59531.1"/>
    </source>
</evidence>
<dbReference type="OrthoDB" id="629407at2759"/>
<dbReference type="Proteomes" id="UP000187406">
    <property type="component" value="Unassembled WGS sequence"/>
</dbReference>
<dbReference type="InterPro" id="IPR002300">
    <property type="entry name" value="aa-tRNA-synth_Ia"/>
</dbReference>
<dbReference type="InterPro" id="IPR025709">
    <property type="entry name" value="Leu_tRNA-synth_edit"/>
</dbReference>
<dbReference type="EMBL" id="BDDD01000116">
    <property type="protein sequence ID" value="GAV59531.1"/>
    <property type="molecule type" value="Genomic_DNA"/>
</dbReference>
<dbReference type="InterPro" id="IPR014729">
    <property type="entry name" value="Rossmann-like_a/b/a_fold"/>
</dbReference>
<evidence type="ECO:0000256" key="8">
    <source>
        <dbReference type="ARBA" id="ARBA00029936"/>
    </source>
</evidence>
<evidence type="ECO:0000256" key="5">
    <source>
        <dbReference type="ARBA" id="ARBA00022840"/>
    </source>
</evidence>
<keyword evidence="7" id="KW-0030">Aminoacyl-tRNA synthetase</keyword>
<dbReference type="FunFam" id="3.40.50.620:FF:000020">
    <property type="entry name" value="Valine--tRNA ligase, mitochondrial"/>
    <property type="match status" value="1"/>
</dbReference>
<feature type="domain" description="Aminoacyl-tRNA synthetase class Ia" evidence="10">
    <location>
        <begin position="14"/>
        <end position="202"/>
    </location>
</feature>
<dbReference type="EC" id="6.1.1.9" evidence="2"/>
<dbReference type="FunFam" id="3.90.740.10:FF:000005">
    <property type="entry name" value="Valine--tRNA ligase, mitochondrial"/>
    <property type="match status" value="1"/>
</dbReference>
<dbReference type="STRING" id="3775.A0A1Q3AUX8"/>